<evidence type="ECO:0000313" key="3">
    <source>
        <dbReference type="Proteomes" id="UP001595698"/>
    </source>
</evidence>
<dbReference type="EMBL" id="JBHSBC010000014">
    <property type="protein sequence ID" value="MFC3981738.1"/>
    <property type="molecule type" value="Genomic_DNA"/>
</dbReference>
<sequence length="297" mass="31096">SRSRPGPAPSSAGSPYVTESATGSGRSILLAAAVTAEADVAADGPYWHVSKLNRRTYPESFGDEGDRYRVVESRLTEQWVAEDGDGIWVGTRSLGARPAGEADEEAWRRDGSPATWPVPGGTLSAAPDRGRLRAVTDGTAFSMAGKPMTLEQIRALPTDPGALREQVAELVRDAPGGSLDGVVADALSGLLWSKPSPPKVRAAAYRALADLPEVRYLGETKDERGRAGAAFSFTLQTAGATRLPVAVRRTLVIDPVSSQVLSSTVTGKPGNGDDQVEVVLEAGWTTGRPAVPALPVS</sequence>
<dbReference type="InterPro" id="IPR047789">
    <property type="entry name" value="CU044_5270-like"/>
</dbReference>
<dbReference type="NCBIfam" id="NF038083">
    <property type="entry name" value="CU044_5270_fam"/>
    <property type="match status" value="1"/>
</dbReference>
<dbReference type="Proteomes" id="UP001595698">
    <property type="component" value="Unassembled WGS sequence"/>
</dbReference>
<feature type="region of interest" description="Disordered" evidence="1">
    <location>
        <begin position="1"/>
        <end position="21"/>
    </location>
</feature>
<evidence type="ECO:0000313" key="2">
    <source>
        <dbReference type="EMBL" id="MFC3981738.1"/>
    </source>
</evidence>
<dbReference type="RefSeq" id="WP_386190220.1">
    <property type="nucleotide sequence ID" value="NZ_JBHSBC010000014.1"/>
</dbReference>
<evidence type="ECO:0000256" key="1">
    <source>
        <dbReference type="SAM" id="MobiDB-lite"/>
    </source>
</evidence>
<organism evidence="2 3">
    <name type="scientific">Streptosporangium jomthongense</name>
    <dbReference type="NCBI Taxonomy" id="1193683"/>
    <lineage>
        <taxon>Bacteria</taxon>
        <taxon>Bacillati</taxon>
        <taxon>Actinomycetota</taxon>
        <taxon>Actinomycetes</taxon>
        <taxon>Streptosporangiales</taxon>
        <taxon>Streptosporangiaceae</taxon>
        <taxon>Streptosporangium</taxon>
    </lineage>
</organism>
<name>A0ABV8F2J4_9ACTN</name>
<keyword evidence="3" id="KW-1185">Reference proteome</keyword>
<comment type="caution">
    <text evidence="2">The sequence shown here is derived from an EMBL/GenBank/DDBJ whole genome shotgun (WGS) entry which is preliminary data.</text>
</comment>
<accession>A0ABV8F2J4</accession>
<reference evidence="3" key="1">
    <citation type="journal article" date="2019" name="Int. J. Syst. Evol. Microbiol.">
        <title>The Global Catalogue of Microorganisms (GCM) 10K type strain sequencing project: providing services to taxonomists for standard genome sequencing and annotation.</title>
        <authorList>
            <consortium name="The Broad Institute Genomics Platform"/>
            <consortium name="The Broad Institute Genome Sequencing Center for Infectious Disease"/>
            <person name="Wu L."/>
            <person name="Ma J."/>
        </authorList>
    </citation>
    <scope>NUCLEOTIDE SEQUENCE [LARGE SCALE GENOMIC DNA]</scope>
    <source>
        <strain evidence="3">TBRC 7912</strain>
    </source>
</reference>
<feature type="non-terminal residue" evidence="2">
    <location>
        <position position="1"/>
    </location>
</feature>
<protein>
    <submittedName>
        <fullName evidence="2">CU044_5270 family protein</fullName>
    </submittedName>
</protein>
<gene>
    <name evidence="2" type="ORF">ACFOYY_16480</name>
</gene>
<proteinExistence type="predicted"/>